<dbReference type="EMBL" id="UYRU01066942">
    <property type="protein sequence ID" value="VDN16744.1"/>
    <property type="molecule type" value="Genomic_DNA"/>
</dbReference>
<name>A0A3P7LIW7_DIBLA</name>
<dbReference type="PROSITE" id="PS50172">
    <property type="entry name" value="BRCT"/>
    <property type="match status" value="1"/>
</dbReference>
<sequence>MGASFTDYLDQSNTLLVFKRPQGKKYEMASLWGIPCVNVRWLQDLYLGDLLAISSEIPHKYLSCEQSDVSQDLDLRTLRVMELMV</sequence>
<dbReference type="Pfam" id="PF12738">
    <property type="entry name" value="PTCB-BRCT"/>
    <property type="match status" value="1"/>
</dbReference>
<feature type="domain" description="BRCT" evidence="1">
    <location>
        <begin position="1"/>
        <end position="44"/>
    </location>
</feature>
<dbReference type="InterPro" id="IPR001357">
    <property type="entry name" value="BRCT_dom"/>
</dbReference>
<protein>
    <recommendedName>
        <fullName evidence="1">BRCT domain-containing protein</fullName>
    </recommendedName>
</protein>
<proteinExistence type="predicted"/>
<evidence type="ECO:0000313" key="2">
    <source>
        <dbReference type="EMBL" id="VDN16744.1"/>
    </source>
</evidence>
<accession>A0A3P7LIW7</accession>
<dbReference type="Proteomes" id="UP000281553">
    <property type="component" value="Unassembled WGS sequence"/>
</dbReference>
<dbReference type="Gene3D" id="3.40.50.10190">
    <property type="entry name" value="BRCT domain"/>
    <property type="match status" value="1"/>
</dbReference>
<organism evidence="2 3">
    <name type="scientific">Dibothriocephalus latus</name>
    <name type="common">Fish tapeworm</name>
    <name type="synonym">Diphyllobothrium latum</name>
    <dbReference type="NCBI Taxonomy" id="60516"/>
    <lineage>
        <taxon>Eukaryota</taxon>
        <taxon>Metazoa</taxon>
        <taxon>Spiralia</taxon>
        <taxon>Lophotrochozoa</taxon>
        <taxon>Platyhelminthes</taxon>
        <taxon>Cestoda</taxon>
        <taxon>Eucestoda</taxon>
        <taxon>Diphyllobothriidea</taxon>
        <taxon>Diphyllobothriidae</taxon>
        <taxon>Dibothriocephalus</taxon>
    </lineage>
</organism>
<dbReference type="OrthoDB" id="342264at2759"/>
<dbReference type="InterPro" id="IPR036420">
    <property type="entry name" value="BRCT_dom_sf"/>
</dbReference>
<evidence type="ECO:0000313" key="3">
    <source>
        <dbReference type="Proteomes" id="UP000281553"/>
    </source>
</evidence>
<gene>
    <name evidence="2" type="ORF">DILT_LOCUS12575</name>
</gene>
<dbReference type="SUPFAM" id="SSF52113">
    <property type="entry name" value="BRCT domain"/>
    <property type="match status" value="1"/>
</dbReference>
<keyword evidence="3" id="KW-1185">Reference proteome</keyword>
<evidence type="ECO:0000259" key="1">
    <source>
        <dbReference type="PROSITE" id="PS50172"/>
    </source>
</evidence>
<dbReference type="AlphaFoldDB" id="A0A3P7LIW7"/>
<reference evidence="2 3" key="1">
    <citation type="submission" date="2018-11" db="EMBL/GenBank/DDBJ databases">
        <authorList>
            <consortium name="Pathogen Informatics"/>
        </authorList>
    </citation>
    <scope>NUCLEOTIDE SEQUENCE [LARGE SCALE GENOMIC DNA]</scope>
</reference>